<dbReference type="PANTHER" id="PTHR43265">
    <property type="entry name" value="ESTERASE ESTD"/>
    <property type="match status" value="1"/>
</dbReference>
<proteinExistence type="predicted"/>
<dbReference type="PANTHER" id="PTHR43265:SF1">
    <property type="entry name" value="ESTERASE ESTD"/>
    <property type="match status" value="1"/>
</dbReference>
<accession>A0A412X619</accession>
<dbReference type="Pfam" id="PF12146">
    <property type="entry name" value="Hydrolase_4"/>
    <property type="match status" value="1"/>
</dbReference>
<gene>
    <name evidence="3" type="ORF">DWW18_01325</name>
</gene>
<dbReference type="Gene3D" id="3.40.50.1820">
    <property type="entry name" value="alpha/beta hydrolase"/>
    <property type="match status" value="1"/>
</dbReference>
<reference evidence="3 4" key="1">
    <citation type="submission" date="2018-08" db="EMBL/GenBank/DDBJ databases">
        <title>A genome reference for cultivated species of the human gut microbiota.</title>
        <authorList>
            <person name="Zou Y."/>
            <person name="Xue W."/>
            <person name="Luo G."/>
        </authorList>
    </citation>
    <scope>NUCLEOTIDE SEQUENCE [LARGE SCALE GENOMIC DNA]</scope>
    <source>
        <strain evidence="3 4">AF14-49</strain>
    </source>
</reference>
<evidence type="ECO:0000256" key="1">
    <source>
        <dbReference type="SAM" id="SignalP"/>
    </source>
</evidence>
<dbReference type="SUPFAM" id="SSF53474">
    <property type="entry name" value="alpha/beta-Hydrolases"/>
    <property type="match status" value="1"/>
</dbReference>
<dbReference type="InterPro" id="IPR053145">
    <property type="entry name" value="AB_hydrolase_Est10"/>
</dbReference>
<dbReference type="Proteomes" id="UP000283589">
    <property type="component" value="Unassembled WGS sequence"/>
</dbReference>
<dbReference type="RefSeq" id="WP_118258383.1">
    <property type="nucleotide sequence ID" value="NZ_CALBWO010000031.1"/>
</dbReference>
<feature type="domain" description="Serine aminopeptidase S33" evidence="2">
    <location>
        <begin position="189"/>
        <end position="422"/>
    </location>
</feature>
<sequence>MKRVFVSVFFVLVAMIMNAQDIAGHWGGTLNIQGVKLRLVFHVSRSGDSWTTTMDSPDQGAKGIPTGKTEYADSVLTITAPALGMKFFGKWQGTDRIQGTFVQGGLTLPLELARVDGEVALSRPQEPKPPYPYRVEEVTFENTKAGVTLAGTLTLPEKGEHYPVVVLISGSGPQNRDEELMAHKPFLVLADYLTRQGIGVLRFDDRGVGQSTGNFGTATTLDFAGDVEAAVNFLKNDRKIRNIGLIGHSEGGMIAPLVASRSGDVAFIVLLAGPGLRGDRILLEQQKEMGKITGATGEDLEYSSVVNRKCFDLVLESSSSEEAEVPLKKYMDSLNQAGKLPVNMRDERGAELWRKQVLSPWMYFFVKHDPVPVLRSVKCPVLALNGSNDLQVLPENLGIIKKGLEAGKNRSVTVKELPGLNHLFQTCESGSPALYGTIEETFSPVALQEIGDWIKGKGF</sequence>
<protein>
    <submittedName>
        <fullName evidence="3">Alpha/beta fold hydrolase</fullName>
    </submittedName>
</protein>
<dbReference type="AlphaFoldDB" id="A0A412X619"/>
<feature type="signal peptide" evidence="1">
    <location>
        <begin position="1"/>
        <end position="19"/>
    </location>
</feature>
<keyword evidence="1" id="KW-0732">Signal</keyword>
<dbReference type="STRING" id="1121130.GCA_000519105_00466"/>
<dbReference type="InterPro" id="IPR029058">
    <property type="entry name" value="AB_hydrolase_fold"/>
</dbReference>
<evidence type="ECO:0000313" key="4">
    <source>
        <dbReference type="Proteomes" id="UP000283589"/>
    </source>
</evidence>
<evidence type="ECO:0000313" key="3">
    <source>
        <dbReference type="EMBL" id="RGV36853.1"/>
    </source>
</evidence>
<comment type="caution">
    <text evidence="3">The sequence shown here is derived from an EMBL/GenBank/DDBJ whole genome shotgun (WGS) entry which is preliminary data.</text>
</comment>
<keyword evidence="3" id="KW-0378">Hydrolase</keyword>
<organism evidence="3 4">
    <name type="scientific">Butyricimonas virosa</name>
    <dbReference type="NCBI Taxonomy" id="544645"/>
    <lineage>
        <taxon>Bacteria</taxon>
        <taxon>Pseudomonadati</taxon>
        <taxon>Bacteroidota</taxon>
        <taxon>Bacteroidia</taxon>
        <taxon>Bacteroidales</taxon>
        <taxon>Odoribacteraceae</taxon>
        <taxon>Butyricimonas</taxon>
    </lineage>
</organism>
<feature type="chain" id="PRO_5019205318" evidence="1">
    <location>
        <begin position="20"/>
        <end position="459"/>
    </location>
</feature>
<name>A0A412X619_9BACT</name>
<dbReference type="EMBL" id="QRZA01000001">
    <property type="protein sequence ID" value="RGV36853.1"/>
    <property type="molecule type" value="Genomic_DNA"/>
</dbReference>
<dbReference type="InterPro" id="IPR022742">
    <property type="entry name" value="Hydrolase_4"/>
</dbReference>
<evidence type="ECO:0000259" key="2">
    <source>
        <dbReference type="Pfam" id="PF12146"/>
    </source>
</evidence>
<dbReference type="GO" id="GO:0052689">
    <property type="term" value="F:carboxylic ester hydrolase activity"/>
    <property type="evidence" value="ECO:0007669"/>
    <property type="project" value="TreeGrafter"/>
</dbReference>